<sequence length="308" mass="32912">MASNYTIDDFYGDQGTGLGKMPVYSPSHSPSSPDPDQWDVEGGTCAGCSAQGAGFRIPIDSSQVHSGTWKSTTMDPGEPLTTISVQFRGTYTVNESAPIPPDSATISSSASPGSSGSSGSTWPLPVHITTQLPTSSSNPESPSQQSPTPSPPSHKDLAGPIAGAVVGTIVFIIILCALICCLWRRRHRQISVLGGRRHSALPAIPLPVTPLDVTARLVLDQIKHRGPLHPSVPWNSMYTVENETFGSATETQPPQSVMVPSSTSQSHTGSQISFIRNIRREILELRAELDRVRASREGVKPRYITPNP</sequence>
<evidence type="ECO:0000256" key="1">
    <source>
        <dbReference type="ARBA" id="ARBA00004167"/>
    </source>
</evidence>
<evidence type="ECO:0000256" key="3">
    <source>
        <dbReference type="ARBA" id="ARBA00022989"/>
    </source>
</evidence>
<name>A0A2R6NJU4_9APHY</name>
<keyword evidence="3 6" id="KW-1133">Transmembrane helix</keyword>
<keyword evidence="2 6" id="KW-0812">Transmembrane</keyword>
<keyword evidence="8" id="KW-1185">Reference proteome</keyword>
<feature type="region of interest" description="Disordered" evidence="5">
    <location>
        <begin position="247"/>
        <end position="270"/>
    </location>
</feature>
<proteinExistence type="predicted"/>
<feature type="region of interest" description="Disordered" evidence="5">
    <location>
        <begin position="94"/>
        <end position="156"/>
    </location>
</feature>
<comment type="caution">
    <text evidence="7">The sequence shown here is derived from an EMBL/GenBank/DDBJ whole genome shotgun (WGS) entry which is preliminary data.</text>
</comment>
<comment type="subcellular location">
    <subcellularLocation>
        <location evidence="1">Membrane</location>
        <topology evidence="1">Single-pass membrane protein</topology>
    </subcellularLocation>
</comment>
<dbReference type="GO" id="GO:0071944">
    <property type="term" value="C:cell periphery"/>
    <property type="evidence" value="ECO:0007669"/>
    <property type="project" value="UniProtKB-ARBA"/>
</dbReference>
<dbReference type="Proteomes" id="UP000186601">
    <property type="component" value="Unassembled WGS sequence"/>
</dbReference>
<feature type="region of interest" description="Disordered" evidence="5">
    <location>
        <begin position="1"/>
        <end position="41"/>
    </location>
</feature>
<evidence type="ECO:0000256" key="2">
    <source>
        <dbReference type="ARBA" id="ARBA00022692"/>
    </source>
</evidence>
<dbReference type="InterPro" id="IPR051694">
    <property type="entry name" value="Immunoregulatory_rcpt-like"/>
</dbReference>
<evidence type="ECO:0000256" key="5">
    <source>
        <dbReference type="SAM" id="MobiDB-lite"/>
    </source>
</evidence>
<evidence type="ECO:0000313" key="7">
    <source>
        <dbReference type="EMBL" id="PSR72616.1"/>
    </source>
</evidence>
<gene>
    <name evidence="7" type="ORF">PHLCEN_2v11500</name>
</gene>
<feature type="compositionally biased region" description="Low complexity" evidence="5">
    <location>
        <begin position="133"/>
        <end position="147"/>
    </location>
</feature>
<feature type="transmembrane region" description="Helical" evidence="6">
    <location>
        <begin position="157"/>
        <end position="183"/>
    </location>
</feature>
<dbReference type="PANTHER" id="PTHR15549:SF26">
    <property type="entry name" value="AXIAL BUDDING PATTERN PROTEIN 2-RELATED"/>
    <property type="match status" value="1"/>
</dbReference>
<dbReference type="PANTHER" id="PTHR15549">
    <property type="entry name" value="PAIRED IMMUNOGLOBULIN-LIKE TYPE 2 RECEPTOR"/>
    <property type="match status" value="1"/>
</dbReference>
<evidence type="ECO:0000256" key="6">
    <source>
        <dbReference type="SAM" id="Phobius"/>
    </source>
</evidence>
<dbReference type="AlphaFoldDB" id="A0A2R6NJU4"/>
<evidence type="ECO:0000313" key="8">
    <source>
        <dbReference type="Proteomes" id="UP000186601"/>
    </source>
</evidence>
<dbReference type="GO" id="GO:0016020">
    <property type="term" value="C:membrane"/>
    <property type="evidence" value="ECO:0007669"/>
    <property type="project" value="UniProtKB-SubCell"/>
</dbReference>
<evidence type="ECO:0000256" key="4">
    <source>
        <dbReference type="ARBA" id="ARBA00023136"/>
    </source>
</evidence>
<feature type="compositionally biased region" description="Low complexity" evidence="5">
    <location>
        <begin position="22"/>
        <end position="35"/>
    </location>
</feature>
<protein>
    <submittedName>
        <fullName evidence="7">Uncharacterized protein</fullName>
    </submittedName>
</protein>
<reference evidence="7 8" key="1">
    <citation type="submission" date="2018-02" db="EMBL/GenBank/DDBJ databases">
        <title>Genome sequence of the basidiomycete white-rot fungus Phlebia centrifuga.</title>
        <authorList>
            <person name="Granchi Z."/>
            <person name="Peng M."/>
            <person name="de Vries R.P."/>
            <person name="Hilden K."/>
            <person name="Makela M.R."/>
            <person name="Grigoriev I."/>
            <person name="Riley R."/>
        </authorList>
    </citation>
    <scope>NUCLEOTIDE SEQUENCE [LARGE SCALE GENOMIC DNA]</scope>
    <source>
        <strain evidence="7 8">FBCC195</strain>
    </source>
</reference>
<organism evidence="7 8">
    <name type="scientific">Hermanssonia centrifuga</name>
    <dbReference type="NCBI Taxonomy" id="98765"/>
    <lineage>
        <taxon>Eukaryota</taxon>
        <taxon>Fungi</taxon>
        <taxon>Dikarya</taxon>
        <taxon>Basidiomycota</taxon>
        <taxon>Agaricomycotina</taxon>
        <taxon>Agaricomycetes</taxon>
        <taxon>Polyporales</taxon>
        <taxon>Meruliaceae</taxon>
        <taxon>Hermanssonia</taxon>
    </lineage>
</organism>
<accession>A0A2R6NJU4</accession>
<feature type="compositionally biased region" description="Low complexity" evidence="5">
    <location>
        <begin position="102"/>
        <end position="121"/>
    </location>
</feature>
<dbReference type="EMBL" id="MLYV02001151">
    <property type="protein sequence ID" value="PSR72616.1"/>
    <property type="molecule type" value="Genomic_DNA"/>
</dbReference>
<keyword evidence="4 6" id="KW-0472">Membrane</keyword>